<evidence type="ECO:0000256" key="4">
    <source>
        <dbReference type="RuleBase" id="RU363090"/>
    </source>
</evidence>
<dbReference type="Pfam" id="PF03770">
    <property type="entry name" value="IPK"/>
    <property type="match status" value="1"/>
</dbReference>
<keyword evidence="2 4" id="KW-0808">Transferase</keyword>
<dbReference type="Proteomes" id="UP001159427">
    <property type="component" value="Unassembled WGS sequence"/>
</dbReference>
<feature type="compositionally biased region" description="Polar residues" evidence="5">
    <location>
        <begin position="55"/>
        <end position="96"/>
    </location>
</feature>
<dbReference type="InterPro" id="IPR038286">
    <property type="entry name" value="IPK_sf"/>
</dbReference>
<keyword evidence="7" id="KW-1185">Reference proteome</keyword>
<proteinExistence type="inferred from homology"/>
<evidence type="ECO:0000256" key="5">
    <source>
        <dbReference type="SAM" id="MobiDB-lite"/>
    </source>
</evidence>
<reference evidence="6 7" key="1">
    <citation type="submission" date="2022-05" db="EMBL/GenBank/DDBJ databases">
        <authorList>
            <consortium name="Genoscope - CEA"/>
            <person name="William W."/>
        </authorList>
    </citation>
    <scope>NUCLEOTIDE SEQUENCE [LARGE SCALE GENOMIC DNA]</scope>
</reference>
<feature type="region of interest" description="Disordered" evidence="5">
    <location>
        <begin position="252"/>
        <end position="273"/>
    </location>
</feature>
<evidence type="ECO:0000313" key="7">
    <source>
        <dbReference type="Proteomes" id="UP001159427"/>
    </source>
</evidence>
<dbReference type="PANTHER" id="PTHR12400:SF26">
    <property type="entry name" value="KINASE"/>
    <property type="match status" value="1"/>
</dbReference>
<dbReference type="EMBL" id="CALNXI010000866">
    <property type="protein sequence ID" value="CAH3144127.1"/>
    <property type="molecule type" value="Genomic_DNA"/>
</dbReference>
<protein>
    <recommendedName>
        <fullName evidence="4">Kinase</fullName>
        <ecNumber evidence="4">2.7.-.-</ecNumber>
    </recommendedName>
</protein>
<name>A0ABN8PJ13_9CNID</name>
<gene>
    <name evidence="6" type="ORF">PEVE_00043069</name>
</gene>
<feature type="region of interest" description="Disordered" evidence="5">
    <location>
        <begin position="117"/>
        <end position="152"/>
    </location>
</feature>
<keyword evidence="3 4" id="KW-0418">Kinase</keyword>
<evidence type="ECO:0000313" key="6">
    <source>
        <dbReference type="EMBL" id="CAH3144127.1"/>
    </source>
</evidence>
<comment type="similarity">
    <text evidence="1 4">Belongs to the inositol phosphokinase (IPK) family.</text>
</comment>
<evidence type="ECO:0000256" key="2">
    <source>
        <dbReference type="ARBA" id="ARBA00022679"/>
    </source>
</evidence>
<evidence type="ECO:0000256" key="3">
    <source>
        <dbReference type="ARBA" id="ARBA00022777"/>
    </source>
</evidence>
<dbReference type="SUPFAM" id="SSF56104">
    <property type="entry name" value="SAICAR synthase-like"/>
    <property type="match status" value="1"/>
</dbReference>
<feature type="compositionally biased region" description="Basic and acidic residues" evidence="5">
    <location>
        <begin position="133"/>
        <end position="142"/>
    </location>
</feature>
<dbReference type="InterPro" id="IPR005522">
    <property type="entry name" value="IPK"/>
</dbReference>
<feature type="compositionally biased region" description="Basic and acidic residues" evidence="5">
    <location>
        <begin position="263"/>
        <end position="273"/>
    </location>
</feature>
<feature type="region of interest" description="Disordered" evidence="5">
    <location>
        <begin position="54"/>
        <end position="96"/>
    </location>
</feature>
<dbReference type="EC" id="2.7.-.-" evidence="4"/>
<evidence type="ECO:0000256" key="1">
    <source>
        <dbReference type="ARBA" id="ARBA00007374"/>
    </source>
</evidence>
<organism evidence="6 7">
    <name type="scientific">Porites evermanni</name>
    <dbReference type="NCBI Taxonomy" id="104178"/>
    <lineage>
        <taxon>Eukaryota</taxon>
        <taxon>Metazoa</taxon>
        <taxon>Cnidaria</taxon>
        <taxon>Anthozoa</taxon>
        <taxon>Hexacorallia</taxon>
        <taxon>Scleractinia</taxon>
        <taxon>Fungiina</taxon>
        <taxon>Poritidae</taxon>
        <taxon>Porites</taxon>
    </lineage>
</organism>
<dbReference type="PANTHER" id="PTHR12400">
    <property type="entry name" value="INOSITOL POLYPHOSPHATE KINASE"/>
    <property type="match status" value="1"/>
</dbReference>
<sequence>MSDEDTRWRSIASSVFVDEILLKYNGEAGTDNFFSKMSSQTLAERITALKEHVFSNPNSQSGNSDQTNCGGESKIDLSNNTDPPLRQSVLTNADSEHNQSGLIVDLGKFAQTRDNSEYAEPDNRVANTNNNGETHEPTREDTFCSSSNLALDGTSRPREGIYYNDGRAIDQQALNCGDKLDNIEDGHYCGSSEQINCFPVVVITPAMTEETLDECLDTTSNCKNGALSAAMFSLKDATETCSLSSAGSCSESEILTDEEASDDEIKQPLEDRSEKVDSRWKKIRSMIHWSPFVQNFKKKYPWVQLAGHQGSFKPGENGMILKKATDKERESLRKLMKDILRPYIPEYKGEVHRGNECYLEMQDLLQDFDSPSVMDCKMGTRTYLEDELAKAKSKPRKDLFQKMVEVDPNEPTEEERREGGITKPRYMRWREQLSSSASLGFRIEGIKQGDQKPNKDFKKTKTKEDVNKVFTEFIGSDDKIRRKYLRRLKAIRATLESSPFFRSHEVVGSSLLFVHDAFGKASVWMIDFGKTVPLPDGMWLDHRKPWQEGNHEDGYLWGLDNMVEIWAQS</sequence>
<accession>A0ABN8PJ13</accession>
<dbReference type="Gene3D" id="3.30.470.160">
    <property type="entry name" value="Inositol polyphosphate kinase"/>
    <property type="match status" value="1"/>
</dbReference>
<comment type="caution">
    <text evidence="6">The sequence shown here is derived from an EMBL/GenBank/DDBJ whole genome shotgun (WGS) entry which is preliminary data.</text>
</comment>